<comment type="pathway">
    <text evidence="2 14">Glycan biosynthesis; trehalose biosynthesis.</text>
</comment>
<dbReference type="Gene3D" id="3.20.20.80">
    <property type="entry name" value="Glycosidases"/>
    <property type="match status" value="1"/>
</dbReference>
<dbReference type="EMBL" id="JAUKPO010000002">
    <property type="protein sequence ID" value="MDO1445867.1"/>
    <property type="molecule type" value="Genomic_DNA"/>
</dbReference>
<dbReference type="InterPro" id="IPR017853">
    <property type="entry name" value="GH"/>
</dbReference>
<comment type="subcellular location">
    <subcellularLocation>
        <location evidence="1">Cytoplasm</location>
    </subcellularLocation>
</comment>
<dbReference type="PANTHER" id="PTHR43651">
    <property type="entry name" value="1,4-ALPHA-GLUCAN-BRANCHING ENZYME"/>
    <property type="match status" value="1"/>
</dbReference>
<dbReference type="NCBIfam" id="TIGR02402">
    <property type="entry name" value="trehalose_TreZ"/>
    <property type="match status" value="1"/>
</dbReference>
<dbReference type="Pfam" id="PF00128">
    <property type="entry name" value="Alpha-amylase"/>
    <property type="match status" value="1"/>
</dbReference>
<evidence type="ECO:0000256" key="2">
    <source>
        <dbReference type="ARBA" id="ARBA00005199"/>
    </source>
</evidence>
<comment type="catalytic activity">
    <reaction evidence="12 14">
        <text>hydrolysis of (1-&gt;4)-alpha-D-glucosidic linkage in 4-alpha-D-[(1-&gt;4)-alpha-D-glucanosyl]n trehalose to yield trehalose and (1-&gt;4)-alpha-D-glucan.</text>
        <dbReference type="EC" id="3.2.1.141"/>
    </reaction>
</comment>
<evidence type="ECO:0000256" key="6">
    <source>
        <dbReference type="ARBA" id="ARBA00022490"/>
    </source>
</evidence>
<keyword evidence="6" id="KW-0963">Cytoplasm</keyword>
<name>A0ABT8R194_9BACT</name>
<evidence type="ECO:0000256" key="13">
    <source>
        <dbReference type="NCBIfam" id="TIGR02402"/>
    </source>
</evidence>
<evidence type="ECO:0000256" key="10">
    <source>
        <dbReference type="ARBA" id="ARBA00032057"/>
    </source>
</evidence>
<keyword evidence="17" id="KW-1185">Reference proteome</keyword>
<keyword evidence="7 14" id="KW-0378">Hydrolase</keyword>
<evidence type="ECO:0000256" key="4">
    <source>
        <dbReference type="ARBA" id="ARBA00012268"/>
    </source>
</evidence>
<organism evidence="16 17">
    <name type="scientific">Rhodocytophaga aerolata</name>
    <dbReference type="NCBI Taxonomy" id="455078"/>
    <lineage>
        <taxon>Bacteria</taxon>
        <taxon>Pseudomonadati</taxon>
        <taxon>Bacteroidota</taxon>
        <taxon>Cytophagia</taxon>
        <taxon>Cytophagales</taxon>
        <taxon>Rhodocytophagaceae</taxon>
        <taxon>Rhodocytophaga</taxon>
    </lineage>
</organism>
<keyword evidence="8" id="KW-0119">Carbohydrate metabolism</keyword>
<accession>A0ABT8R194</accession>
<evidence type="ECO:0000256" key="3">
    <source>
        <dbReference type="ARBA" id="ARBA00008061"/>
    </source>
</evidence>
<proteinExistence type="inferred from homology"/>
<evidence type="ECO:0000256" key="14">
    <source>
        <dbReference type="PIRNR" id="PIRNR006337"/>
    </source>
</evidence>
<feature type="domain" description="Glycosyl hydrolase family 13 catalytic" evidence="15">
    <location>
        <begin position="113"/>
        <end position="508"/>
    </location>
</feature>
<dbReference type="EC" id="3.2.1.141" evidence="4 13"/>
<dbReference type="PIRSF" id="PIRSF006337">
    <property type="entry name" value="Trehalose_TreZ"/>
    <property type="match status" value="1"/>
</dbReference>
<dbReference type="SUPFAM" id="SSF81296">
    <property type="entry name" value="E set domains"/>
    <property type="match status" value="1"/>
</dbReference>
<evidence type="ECO:0000256" key="1">
    <source>
        <dbReference type="ARBA" id="ARBA00004496"/>
    </source>
</evidence>
<evidence type="ECO:0000256" key="12">
    <source>
        <dbReference type="ARBA" id="ARBA00034013"/>
    </source>
</evidence>
<evidence type="ECO:0000256" key="7">
    <source>
        <dbReference type="ARBA" id="ARBA00022801"/>
    </source>
</evidence>
<dbReference type="Proteomes" id="UP001168528">
    <property type="component" value="Unassembled WGS sequence"/>
</dbReference>
<dbReference type="SMART" id="SM00642">
    <property type="entry name" value="Aamy"/>
    <property type="match status" value="1"/>
</dbReference>
<protein>
    <recommendedName>
        <fullName evidence="5 13">Malto-oligosyltrehalose trehalohydrolase</fullName>
        <shortName evidence="14">MTHase</shortName>
        <ecNumber evidence="4 13">3.2.1.141</ecNumber>
    </recommendedName>
    <alternativeName>
        <fullName evidence="11 14">4-alpha-D-((1-&gt;4)-alpha-D-glucano)trehalose trehalohydrolase</fullName>
    </alternativeName>
    <alternativeName>
        <fullName evidence="10 14">Maltooligosyl trehalose trehalohydrolase</fullName>
    </alternativeName>
</protein>
<dbReference type="CDD" id="cd02853">
    <property type="entry name" value="E_set_MTHase_like_N"/>
    <property type="match status" value="1"/>
</dbReference>
<sequence>MKIGANYQGNGRCTFTFWAPLVEKASVHIITPEEKLVTMQKQADGYFIAEATNVMPGTQYFYQIDGGKDRPDPATYFQPKGLHKASQVVDHQAYAWKDKEWKGIPLQDMIIYELHVGTFSPEGTFRGVLEKLDYLAELGINAIELLPISQFPGNRNWGYDGVHPYSVQNSYGTPDDFKALVDACHAKGIAVVLDMVYNHLGPEGNYVTEFGPYFIEKYHTPWGAALNFDEKYADPIRDFFADSAVYFLEHFHVDALRLDAIHAVFDMGAVHFWQYVNQKVAKFSARVGRPFYTIAESDLNDVKVIKPLDQGGWGFNSQWMDDFHHSLHALLTGEKTGYYTDFGSIQHLAKSFQEGFVYNGTYSDYRKRKYGNSSTDFSGEHFVIYTQNHDQVGNRMLGDRLTKTLSFDALKLAAAAMLLSPYVPMLFMGEEYAEDAPFLYFVSHSDPGLVEAVRNGRKAEFSAFSWMGEAPDPQAEQTFLESKLHWHKKDQGQGKLMLEWYKKLIALRKAHVALHNPDKKSIRAQVVSGKVIVLERWFENTENLVCLLNCSNEEVTVPFSAYEGTWHKILDASDKFWGGNGNLLPPIVKVTDQIKLQSYNVALFQKQS</sequence>
<evidence type="ECO:0000313" key="17">
    <source>
        <dbReference type="Proteomes" id="UP001168528"/>
    </source>
</evidence>
<dbReference type="RefSeq" id="WP_302036665.1">
    <property type="nucleotide sequence ID" value="NZ_JAUKPO010000002.1"/>
</dbReference>
<reference evidence="16" key="1">
    <citation type="submission" date="2023-07" db="EMBL/GenBank/DDBJ databases">
        <title>The genome sequence of Rhodocytophaga aerolata KACC 12507.</title>
        <authorList>
            <person name="Zhang X."/>
        </authorList>
    </citation>
    <scope>NUCLEOTIDE SEQUENCE</scope>
    <source>
        <strain evidence="16">KACC 12507</strain>
    </source>
</reference>
<evidence type="ECO:0000256" key="11">
    <source>
        <dbReference type="ARBA" id="ARBA00033284"/>
    </source>
</evidence>
<dbReference type="CDD" id="cd11325">
    <property type="entry name" value="AmyAc_GTHase"/>
    <property type="match status" value="1"/>
</dbReference>
<evidence type="ECO:0000256" key="8">
    <source>
        <dbReference type="ARBA" id="ARBA00023277"/>
    </source>
</evidence>
<dbReference type="InterPro" id="IPR013783">
    <property type="entry name" value="Ig-like_fold"/>
</dbReference>
<comment type="caution">
    <text evidence="16">The sequence shown here is derived from an EMBL/GenBank/DDBJ whole genome shotgun (WGS) entry which is preliminary data.</text>
</comment>
<evidence type="ECO:0000259" key="15">
    <source>
        <dbReference type="SMART" id="SM00642"/>
    </source>
</evidence>
<dbReference type="InterPro" id="IPR044901">
    <property type="entry name" value="Trehalose_TreZ_E-set_sf"/>
</dbReference>
<evidence type="ECO:0000256" key="5">
    <source>
        <dbReference type="ARBA" id="ARBA00015938"/>
    </source>
</evidence>
<gene>
    <name evidence="16" type="primary">treZ</name>
    <name evidence="16" type="ORF">Q0590_06370</name>
</gene>
<dbReference type="InterPro" id="IPR006047">
    <property type="entry name" value="GH13_cat_dom"/>
</dbReference>
<dbReference type="Gene3D" id="1.10.10.760">
    <property type="entry name" value="E-set domains of sugar-utilizing enzymes"/>
    <property type="match status" value="1"/>
</dbReference>
<comment type="similarity">
    <text evidence="3 14">Belongs to the glycosyl hydrolase 13 family.</text>
</comment>
<dbReference type="PANTHER" id="PTHR43651:SF11">
    <property type="entry name" value="MALTO-OLIGOSYLTREHALOSE TREHALOHYDROLASE"/>
    <property type="match status" value="1"/>
</dbReference>
<dbReference type="InterPro" id="IPR014756">
    <property type="entry name" value="Ig_E-set"/>
</dbReference>
<evidence type="ECO:0000256" key="9">
    <source>
        <dbReference type="ARBA" id="ARBA00023295"/>
    </source>
</evidence>
<keyword evidence="9 14" id="KW-0326">Glycosidase</keyword>
<dbReference type="SUPFAM" id="SSF51445">
    <property type="entry name" value="(Trans)glycosidases"/>
    <property type="match status" value="1"/>
</dbReference>
<dbReference type="Gene3D" id="2.60.40.10">
    <property type="entry name" value="Immunoglobulins"/>
    <property type="match status" value="1"/>
</dbReference>
<evidence type="ECO:0000313" key="16">
    <source>
        <dbReference type="EMBL" id="MDO1445867.1"/>
    </source>
</evidence>
<dbReference type="InterPro" id="IPR012768">
    <property type="entry name" value="Trehalose_TreZ"/>
</dbReference>